<evidence type="ECO:0000313" key="2">
    <source>
        <dbReference type="Proteomes" id="UP000660380"/>
    </source>
</evidence>
<name>A0ABR8GL64_9CYAN</name>
<evidence type="ECO:0000313" key="1">
    <source>
        <dbReference type="EMBL" id="MBD2604125.1"/>
    </source>
</evidence>
<dbReference type="Proteomes" id="UP000660380">
    <property type="component" value="Unassembled WGS sequence"/>
</dbReference>
<protein>
    <submittedName>
        <fullName evidence="1">Uncharacterized protein</fullName>
    </submittedName>
</protein>
<dbReference type="EMBL" id="JACJTA010000008">
    <property type="protein sequence ID" value="MBD2604125.1"/>
    <property type="molecule type" value="Genomic_DNA"/>
</dbReference>
<organism evidence="1 2">
    <name type="scientific">Scytonema hofmannii FACHB-248</name>
    <dbReference type="NCBI Taxonomy" id="1842502"/>
    <lineage>
        <taxon>Bacteria</taxon>
        <taxon>Bacillati</taxon>
        <taxon>Cyanobacteriota</taxon>
        <taxon>Cyanophyceae</taxon>
        <taxon>Nostocales</taxon>
        <taxon>Scytonemataceae</taxon>
        <taxon>Scytonema</taxon>
    </lineage>
</organism>
<gene>
    <name evidence="1" type="ORF">H6G81_06195</name>
</gene>
<accession>A0ABR8GL64</accession>
<dbReference type="RefSeq" id="WP_029631148.1">
    <property type="nucleotide sequence ID" value="NZ_JACJTA010000008.1"/>
</dbReference>
<comment type="caution">
    <text evidence="1">The sequence shown here is derived from an EMBL/GenBank/DDBJ whole genome shotgun (WGS) entry which is preliminary data.</text>
</comment>
<sequence>MDSPLVPNCHFESFLHELMEVPCQSILSSIDFGRFISNQTVIFRNQYGRGYFAASIGDYHQATGKFECDTNPKFFYFTRETGAKGMMESSLWEEIWKVVGDCVESGTYYQQPIVFLLWGERNRGAVKPYHIAIRAHILNLSGRI</sequence>
<reference evidence="1 2" key="1">
    <citation type="journal article" date="2020" name="ISME J.">
        <title>Comparative genomics reveals insights into cyanobacterial evolution and habitat adaptation.</title>
        <authorList>
            <person name="Chen M.Y."/>
            <person name="Teng W.K."/>
            <person name="Zhao L."/>
            <person name="Hu C.X."/>
            <person name="Zhou Y.K."/>
            <person name="Han B.P."/>
            <person name="Song L.R."/>
            <person name="Shu W.S."/>
        </authorList>
    </citation>
    <scope>NUCLEOTIDE SEQUENCE [LARGE SCALE GENOMIC DNA]</scope>
    <source>
        <strain evidence="1 2">FACHB-248</strain>
    </source>
</reference>
<keyword evidence="2" id="KW-1185">Reference proteome</keyword>
<proteinExistence type="predicted"/>